<accession>A0A061GX33</accession>
<sequence length="88" mass="9526">METLPIKNLGVSAGVISVICDSESQLSISILGQRSKLEMPTAPGLGQFDLRVQSDSSWTGTLDLGLCLKEPNPPQFCLVQPKAIFRPR</sequence>
<dbReference type="InParanoid" id="A0A061GX33"/>
<dbReference type="AlphaFoldDB" id="A0A061GX33"/>
<dbReference type="HOGENOM" id="CLU_2473516_0_0_1"/>
<gene>
    <name evidence="1" type="ORF">TCM_041848</name>
</gene>
<dbReference type="Proteomes" id="UP000026915">
    <property type="component" value="Chromosome 9"/>
</dbReference>
<organism evidence="1 2">
    <name type="scientific">Theobroma cacao</name>
    <name type="common">Cacao</name>
    <name type="synonym">Cocoa</name>
    <dbReference type="NCBI Taxonomy" id="3641"/>
    <lineage>
        <taxon>Eukaryota</taxon>
        <taxon>Viridiplantae</taxon>
        <taxon>Streptophyta</taxon>
        <taxon>Embryophyta</taxon>
        <taxon>Tracheophyta</taxon>
        <taxon>Spermatophyta</taxon>
        <taxon>Magnoliopsida</taxon>
        <taxon>eudicotyledons</taxon>
        <taxon>Gunneridae</taxon>
        <taxon>Pentapetalae</taxon>
        <taxon>rosids</taxon>
        <taxon>malvids</taxon>
        <taxon>Malvales</taxon>
        <taxon>Malvaceae</taxon>
        <taxon>Byttnerioideae</taxon>
        <taxon>Theobroma</taxon>
    </lineage>
</organism>
<dbReference type="EMBL" id="CM001887">
    <property type="protein sequence ID" value="EOY34046.1"/>
    <property type="molecule type" value="Genomic_DNA"/>
</dbReference>
<evidence type="ECO:0000313" key="2">
    <source>
        <dbReference type="Proteomes" id="UP000026915"/>
    </source>
</evidence>
<dbReference type="Gramene" id="EOY34046">
    <property type="protein sequence ID" value="EOY34046"/>
    <property type="gene ID" value="TCM_041848"/>
</dbReference>
<keyword evidence="2" id="KW-1185">Reference proteome</keyword>
<protein>
    <submittedName>
        <fullName evidence="1">Uncharacterized protein</fullName>
    </submittedName>
</protein>
<evidence type="ECO:0000313" key="1">
    <source>
        <dbReference type="EMBL" id="EOY34046.1"/>
    </source>
</evidence>
<name>A0A061GX33_THECC</name>
<reference evidence="1 2" key="1">
    <citation type="journal article" date="2013" name="Genome Biol.">
        <title>The genome sequence of the most widely cultivated cacao type and its use to identify candidate genes regulating pod color.</title>
        <authorList>
            <person name="Motamayor J.C."/>
            <person name="Mockaitis K."/>
            <person name="Schmutz J."/>
            <person name="Haiminen N."/>
            <person name="Iii D.L."/>
            <person name="Cornejo O."/>
            <person name="Findley S.D."/>
            <person name="Zheng P."/>
            <person name="Utro F."/>
            <person name="Royaert S."/>
            <person name="Saski C."/>
            <person name="Jenkins J."/>
            <person name="Podicheti R."/>
            <person name="Zhao M."/>
            <person name="Scheffler B.E."/>
            <person name="Stack J.C."/>
            <person name="Feltus F.A."/>
            <person name="Mustiga G.M."/>
            <person name="Amores F."/>
            <person name="Phillips W."/>
            <person name="Marelli J.P."/>
            <person name="May G.D."/>
            <person name="Shapiro H."/>
            <person name="Ma J."/>
            <person name="Bustamante C.D."/>
            <person name="Schnell R.J."/>
            <person name="Main D."/>
            <person name="Gilbert D."/>
            <person name="Parida L."/>
            <person name="Kuhn D.N."/>
        </authorList>
    </citation>
    <scope>NUCLEOTIDE SEQUENCE [LARGE SCALE GENOMIC DNA]</scope>
    <source>
        <strain evidence="2">cv. Matina 1-6</strain>
    </source>
</reference>
<proteinExistence type="predicted"/>